<comment type="caution">
    <text evidence="1">The sequence shown here is derived from an EMBL/GenBank/DDBJ whole genome shotgun (WGS) entry which is preliminary data.</text>
</comment>
<reference evidence="1 2" key="1">
    <citation type="submission" date="2014-05" db="EMBL/GenBank/DDBJ databases">
        <title>Genome Sequence of Flavobacterium sp. EM1321.</title>
        <authorList>
            <person name="Shin S.-K."/>
            <person name="Yi H."/>
        </authorList>
    </citation>
    <scope>NUCLEOTIDE SEQUENCE [LARGE SCALE GENOMIC DNA]</scope>
    <source>
        <strain evidence="1 2">EM1321</strain>
    </source>
</reference>
<accession>A0A066WQX0</accession>
<evidence type="ECO:0000313" key="1">
    <source>
        <dbReference type="EMBL" id="KDN56442.1"/>
    </source>
</evidence>
<evidence type="ECO:0000313" key="2">
    <source>
        <dbReference type="Proteomes" id="UP000027064"/>
    </source>
</evidence>
<organism evidence="1 2">
    <name type="scientific">Flavobacterium seoulense</name>
    <dbReference type="NCBI Taxonomy" id="1492738"/>
    <lineage>
        <taxon>Bacteria</taxon>
        <taxon>Pseudomonadati</taxon>
        <taxon>Bacteroidota</taxon>
        <taxon>Flavobacteriia</taxon>
        <taxon>Flavobacteriales</taxon>
        <taxon>Flavobacteriaceae</taxon>
        <taxon>Flavobacterium</taxon>
    </lineage>
</organism>
<dbReference type="EMBL" id="JNCA01000003">
    <property type="protein sequence ID" value="KDN56442.1"/>
    <property type="molecule type" value="Genomic_DNA"/>
</dbReference>
<dbReference type="Proteomes" id="UP000027064">
    <property type="component" value="Unassembled WGS sequence"/>
</dbReference>
<dbReference type="AlphaFoldDB" id="A0A066WQX0"/>
<keyword evidence="2" id="KW-1185">Reference proteome</keyword>
<dbReference type="PATRIC" id="fig|1492738.3.peg.457"/>
<proteinExistence type="predicted"/>
<dbReference type="RefSeq" id="WP_035657303.1">
    <property type="nucleotide sequence ID" value="NZ_JNCA01000003.1"/>
</dbReference>
<dbReference type="STRING" id="1492738.FEM21_04610"/>
<protein>
    <submittedName>
        <fullName evidence="1">Uncharacterized protein</fullName>
    </submittedName>
</protein>
<sequence>MKTFEDIEKEVNFRKEWIENYKLKYPSYYHIESYIAKLYEVIKNYKGKTEDAQNNLVMIKHKADILNADLAGELKSDSKKRLVRYRTKWINYHEAIDNIQKQFLDIVKKDLS</sequence>
<name>A0A066WQX0_9FLAO</name>
<gene>
    <name evidence="1" type="ORF">FEM21_04610</name>
</gene>